<feature type="transmembrane region" description="Helical" evidence="2">
    <location>
        <begin position="132"/>
        <end position="152"/>
    </location>
</feature>
<dbReference type="RefSeq" id="WP_062393818.1">
    <property type="nucleotide sequence ID" value="NZ_CP011853.1"/>
</dbReference>
<keyword evidence="2" id="KW-1133">Transmembrane helix</keyword>
<name>A0A0N9N4I8_9ACTN</name>
<dbReference type="OrthoDB" id="154915at2"/>
<evidence type="ECO:0000259" key="3">
    <source>
        <dbReference type="Pfam" id="PF00892"/>
    </source>
</evidence>
<comment type="similarity">
    <text evidence="1">Belongs to the EamA transporter family.</text>
</comment>
<feature type="transmembrane region" description="Helical" evidence="2">
    <location>
        <begin position="12"/>
        <end position="30"/>
    </location>
</feature>
<evidence type="ECO:0000256" key="2">
    <source>
        <dbReference type="SAM" id="Phobius"/>
    </source>
</evidence>
<dbReference type="InterPro" id="IPR000620">
    <property type="entry name" value="EamA_dom"/>
</dbReference>
<accession>A0A0N9N4I8</accession>
<dbReference type="Pfam" id="PF00892">
    <property type="entry name" value="EamA"/>
    <property type="match status" value="2"/>
</dbReference>
<feature type="transmembrane region" description="Helical" evidence="2">
    <location>
        <begin position="227"/>
        <end position="252"/>
    </location>
</feature>
<organism evidence="4 5">
    <name type="scientific">Gordonia phthalatica</name>
    <dbReference type="NCBI Taxonomy" id="1136941"/>
    <lineage>
        <taxon>Bacteria</taxon>
        <taxon>Bacillati</taxon>
        <taxon>Actinomycetota</taxon>
        <taxon>Actinomycetes</taxon>
        <taxon>Mycobacteriales</taxon>
        <taxon>Gordoniaceae</taxon>
        <taxon>Gordonia</taxon>
    </lineage>
</organism>
<dbReference type="KEGG" id="goq:ACH46_16110"/>
<keyword evidence="2" id="KW-0472">Membrane</keyword>
<gene>
    <name evidence="4" type="ORF">ACH46_16110</name>
</gene>
<dbReference type="PANTHER" id="PTHR22911:SF79">
    <property type="entry name" value="MOBA-LIKE NTP TRANSFERASE DOMAIN-CONTAINING PROTEIN"/>
    <property type="match status" value="1"/>
</dbReference>
<keyword evidence="5" id="KW-1185">Reference proteome</keyword>
<feature type="transmembrane region" description="Helical" evidence="2">
    <location>
        <begin position="259"/>
        <end position="279"/>
    </location>
</feature>
<dbReference type="PANTHER" id="PTHR22911">
    <property type="entry name" value="ACYL-MALONYL CONDENSING ENZYME-RELATED"/>
    <property type="match status" value="1"/>
</dbReference>
<dbReference type="GO" id="GO:0016020">
    <property type="term" value="C:membrane"/>
    <property type="evidence" value="ECO:0007669"/>
    <property type="project" value="InterPro"/>
</dbReference>
<dbReference type="InterPro" id="IPR037185">
    <property type="entry name" value="EmrE-like"/>
</dbReference>
<feature type="domain" description="EamA" evidence="3">
    <location>
        <begin position="159"/>
        <end position="301"/>
    </location>
</feature>
<sequence length="317" mass="32794">MHSSTGRSISTGLIFAVVSAISFGMSGPFARGLQDVGWSSGAAVTARIALGAVALLGPAAYAMRGRWALLANGRTQWTLLAYGLVAVTVPQLCYFYAVSTLDVGVALLIEYTSPLAVVGWMWFRYGQVPTRLTFVGTLIAAAGLVLVLQLFGTVSLDAAGIAWALGAMAGNAGYFVMSGRSGTDLPAIAMAAIGLLYAAVLLGVAGLVGVLPMTASLDDVTLADHRLAWWIPVVALGLITAAFAYATGIAAVRRLEPRLASFVALTELLAAIVAAWLMLDQVPDRIQLVGGALVLAGVIVVKLGERPTPETEIPVPG</sequence>
<dbReference type="AlphaFoldDB" id="A0A0N9N4I8"/>
<reference evidence="4 5" key="2">
    <citation type="journal article" date="2017" name="Int. J. Syst. Evol. Microbiol.">
        <title>Gordonia phthalatica sp. nov., a di-n-butyl phthalate-degrading bacterium isolated from activated sludge.</title>
        <authorList>
            <person name="Jin D."/>
            <person name="Kong X."/>
            <person name="Jia M."/>
            <person name="Yu X."/>
            <person name="Wang X."/>
            <person name="Zhuang X."/>
            <person name="Deng Y."/>
            <person name="Bai Z."/>
        </authorList>
    </citation>
    <scope>NUCLEOTIDE SEQUENCE [LARGE SCALE GENOMIC DNA]</scope>
    <source>
        <strain evidence="4 5">QH-11</strain>
    </source>
</reference>
<feature type="transmembrane region" description="Helical" evidence="2">
    <location>
        <begin position="103"/>
        <end position="123"/>
    </location>
</feature>
<dbReference type="EMBL" id="CP011853">
    <property type="protein sequence ID" value="ALG85726.1"/>
    <property type="molecule type" value="Genomic_DNA"/>
</dbReference>
<evidence type="ECO:0000313" key="4">
    <source>
        <dbReference type="EMBL" id="ALG85726.1"/>
    </source>
</evidence>
<evidence type="ECO:0000256" key="1">
    <source>
        <dbReference type="ARBA" id="ARBA00007362"/>
    </source>
</evidence>
<proteinExistence type="inferred from homology"/>
<feature type="transmembrane region" description="Helical" evidence="2">
    <location>
        <begin position="158"/>
        <end position="176"/>
    </location>
</feature>
<dbReference type="Proteomes" id="UP000063789">
    <property type="component" value="Chromosome"/>
</dbReference>
<feature type="transmembrane region" description="Helical" evidence="2">
    <location>
        <begin position="36"/>
        <end position="56"/>
    </location>
</feature>
<dbReference type="PATRIC" id="fig|1136941.3.peg.3294"/>
<reference evidence="5" key="1">
    <citation type="submission" date="2015-06" db="EMBL/GenBank/DDBJ databases">
        <title>Complete genome sequence and metabolic analysis of phthalate degradation pathway in Gordonia sp. QH-11.</title>
        <authorList>
            <person name="Jin D."/>
            <person name="Kong X."/>
            <person name="Bai Z."/>
        </authorList>
    </citation>
    <scope>NUCLEOTIDE SEQUENCE [LARGE SCALE GENOMIC DNA]</scope>
    <source>
        <strain evidence="5">QH-11</strain>
    </source>
</reference>
<feature type="domain" description="EamA" evidence="3">
    <location>
        <begin position="11"/>
        <end position="148"/>
    </location>
</feature>
<feature type="transmembrane region" description="Helical" evidence="2">
    <location>
        <begin position="188"/>
        <end position="215"/>
    </location>
</feature>
<keyword evidence="2" id="KW-0812">Transmembrane</keyword>
<evidence type="ECO:0000313" key="5">
    <source>
        <dbReference type="Proteomes" id="UP000063789"/>
    </source>
</evidence>
<protein>
    <submittedName>
        <fullName evidence="4">Membrane protein</fullName>
    </submittedName>
</protein>
<feature type="transmembrane region" description="Helical" evidence="2">
    <location>
        <begin position="77"/>
        <end position="97"/>
    </location>
</feature>
<dbReference type="STRING" id="1136941.ACH46_16110"/>
<dbReference type="SUPFAM" id="SSF103481">
    <property type="entry name" value="Multidrug resistance efflux transporter EmrE"/>
    <property type="match status" value="2"/>
</dbReference>